<reference evidence="2" key="1">
    <citation type="submission" date="2018-05" db="EMBL/GenBank/DDBJ databases">
        <authorList>
            <person name="Lanie J.A."/>
            <person name="Ng W.-L."/>
            <person name="Kazmierczak K.M."/>
            <person name="Andrzejewski T.M."/>
            <person name="Davidsen T.M."/>
            <person name="Wayne K.J."/>
            <person name="Tettelin H."/>
            <person name="Glass J.I."/>
            <person name="Rusch D."/>
            <person name="Podicherti R."/>
            <person name="Tsui H.-C.T."/>
            <person name="Winkler M.E."/>
        </authorList>
    </citation>
    <scope>NUCLEOTIDE SEQUENCE</scope>
</reference>
<organism evidence="2">
    <name type="scientific">marine metagenome</name>
    <dbReference type="NCBI Taxonomy" id="408172"/>
    <lineage>
        <taxon>unclassified sequences</taxon>
        <taxon>metagenomes</taxon>
        <taxon>ecological metagenomes</taxon>
    </lineage>
</organism>
<dbReference type="GO" id="GO:0042586">
    <property type="term" value="F:peptide deformylase activity"/>
    <property type="evidence" value="ECO:0007669"/>
    <property type="project" value="InterPro"/>
</dbReference>
<dbReference type="Gene3D" id="3.90.45.10">
    <property type="entry name" value="Peptide deformylase"/>
    <property type="match status" value="1"/>
</dbReference>
<dbReference type="AlphaFoldDB" id="A0A382WRI2"/>
<feature type="non-terminal residue" evidence="2">
    <location>
        <position position="116"/>
    </location>
</feature>
<protein>
    <recommendedName>
        <fullName evidence="3">Peptide deformylase</fullName>
    </recommendedName>
</protein>
<accession>A0A382WRI2</accession>
<dbReference type="EMBL" id="UINC01161960">
    <property type="protein sequence ID" value="SVD61447.1"/>
    <property type="molecule type" value="Genomic_DNA"/>
</dbReference>
<evidence type="ECO:0000256" key="1">
    <source>
        <dbReference type="ARBA" id="ARBA00010759"/>
    </source>
</evidence>
<gene>
    <name evidence="2" type="ORF">METZ01_LOCUS414301</name>
</gene>
<dbReference type="InterPro" id="IPR036821">
    <property type="entry name" value="Peptide_deformylase_sf"/>
</dbReference>
<evidence type="ECO:0008006" key="3">
    <source>
        <dbReference type="Google" id="ProtNLM"/>
    </source>
</evidence>
<proteinExistence type="inferred from homology"/>
<name>A0A382WRI2_9ZZZZ</name>
<dbReference type="Pfam" id="PF01327">
    <property type="entry name" value="Pep_deformylase"/>
    <property type="match status" value="1"/>
</dbReference>
<sequence length="116" mass="13144">MANKKNDLVTVWIDNKINEKNINILRTKTKPVTFPVSPHIEQIIEDLIDTFLGISCAGIAANQLGYDRKLFIGMKHEIENSVSEDSSIDIDDVKPSPKNYEIYINPQIDKIDNKST</sequence>
<evidence type="ECO:0000313" key="2">
    <source>
        <dbReference type="EMBL" id="SVD61447.1"/>
    </source>
</evidence>
<dbReference type="InterPro" id="IPR023635">
    <property type="entry name" value="Peptide_deformylase"/>
</dbReference>
<comment type="similarity">
    <text evidence="1">Belongs to the polypeptide deformylase family.</text>
</comment>
<dbReference type="SUPFAM" id="SSF56420">
    <property type="entry name" value="Peptide deformylase"/>
    <property type="match status" value="1"/>
</dbReference>